<accession>A0A9Q0KAQ8</accession>
<name>A0A9Q0KAQ8_9MAGN</name>
<keyword evidence="3" id="KW-1185">Reference proteome</keyword>
<evidence type="ECO:0000313" key="2">
    <source>
        <dbReference type="EMBL" id="KAJ4967053.1"/>
    </source>
</evidence>
<gene>
    <name evidence="2" type="ORF">NE237_018902</name>
</gene>
<dbReference type="EMBL" id="JAMYWD010000007">
    <property type="protein sequence ID" value="KAJ4967053.1"/>
    <property type="molecule type" value="Genomic_DNA"/>
</dbReference>
<reference evidence="2" key="1">
    <citation type="journal article" date="2023" name="Plant J.">
        <title>The genome of the king protea, Protea cynaroides.</title>
        <authorList>
            <person name="Chang J."/>
            <person name="Duong T.A."/>
            <person name="Schoeman C."/>
            <person name="Ma X."/>
            <person name="Roodt D."/>
            <person name="Barker N."/>
            <person name="Li Z."/>
            <person name="Van de Peer Y."/>
            <person name="Mizrachi E."/>
        </authorList>
    </citation>
    <scope>NUCLEOTIDE SEQUENCE</scope>
    <source>
        <tissue evidence="2">Young leaves</tissue>
    </source>
</reference>
<comment type="caution">
    <text evidence="2">The sequence shown here is derived from an EMBL/GenBank/DDBJ whole genome shotgun (WGS) entry which is preliminary data.</text>
</comment>
<feature type="compositionally biased region" description="Basic and acidic residues" evidence="1">
    <location>
        <begin position="126"/>
        <end position="145"/>
    </location>
</feature>
<proteinExistence type="predicted"/>
<feature type="region of interest" description="Disordered" evidence="1">
    <location>
        <begin position="113"/>
        <end position="153"/>
    </location>
</feature>
<organism evidence="2 3">
    <name type="scientific">Protea cynaroides</name>
    <dbReference type="NCBI Taxonomy" id="273540"/>
    <lineage>
        <taxon>Eukaryota</taxon>
        <taxon>Viridiplantae</taxon>
        <taxon>Streptophyta</taxon>
        <taxon>Embryophyta</taxon>
        <taxon>Tracheophyta</taxon>
        <taxon>Spermatophyta</taxon>
        <taxon>Magnoliopsida</taxon>
        <taxon>Proteales</taxon>
        <taxon>Proteaceae</taxon>
        <taxon>Protea</taxon>
    </lineage>
</organism>
<feature type="compositionally biased region" description="Polar residues" evidence="1">
    <location>
        <begin position="115"/>
        <end position="125"/>
    </location>
</feature>
<feature type="region of interest" description="Disordered" evidence="1">
    <location>
        <begin position="29"/>
        <end position="90"/>
    </location>
</feature>
<dbReference type="AlphaFoldDB" id="A0A9Q0KAQ8"/>
<evidence type="ECO:0000313" key="3">
    <source>
        <dbReference type="Proteomes" id="UP001141806"/>
    </source>
</evidence>
<evidence type="ECO:0000256" key="1">
    <source>
        <dbReference type="SAM" id="MobiDB-lite"/>
    </source>
</evidence>
<protein>
    <submittedName>
        <fullName evidence="2">Uncharacterized protein</fullName>
    </submittedName>
</protein>
<dbReference type="Proteomes" id="UP001141806">
    <property type="component" value="Unassembled WGS sequence"/>
</dbReference>
<sequence>MAPARRAESAYNLEGTSVRMAREEVRQERMDISIGQNGPVPDIHPKKGVEDMILPPNIGEVPQRSRGPQWSPPWARSRSHQSVDSCRHKTPERSILVESFGPVPRYEPTEVIVSNRVSPTKSRGSSVHDRLGSRNDNRARRRGDTAYEVELEA</sequence>